<dbReference type="InterPro" id="IPR019787">
    <property type="entry name" value="Znf_PHD-finger"/>
</dbReference>
<dbReference type="InterPro" id="IPR011011">
    <property type="entry name" value="Znf_FYVE_PHD"/>
</dbReference>
<dbReference type="InterPro" id="IPR053051">
    <property type="entry name" value="HDAC_complex_subunit"/>
</dbReference>
<dbReference type="Pfam" id="PF20826">
    <property type="entry name" value="PHD_5"/>
    <property type="match status" value="1"/>
</dbReference>
<feature type="domain" description="PHD-type" evidence="6">
    <location>
        <begin position="17"/>
        <end position="71"/>
    </location>
</feature>
<reference evidence="7 8" key="1">
    <citation type="submission" date="2024-05" db="EMBL/GenBank/DDBJ databases">
        <title>Long read based assembly of the Candida bracarensis genome reveals expanded adhesin content.</title>
        <authorList>
            <person name="Marcet-Houben M."/>
            <person name="Ksiezopolska E."/>
            <person name="Gabaldon T."/>
        </authorList>
    </citation>
    <scope>NUCLEOTIDE SEQUENCE [LARGE SCALE GENOMIC DNA]</scope>
    <source>
        <strain evidence="7 8">CBM6</strain>
    </source>
</reference>
<feature type="compositionally biased region" description="Basic and acidic residues" evidence="5">
    <location>
        <begin position="358"/>
        <end position="387"/>
    </location>
</feature>
<accession>A0ABR4NMS5</accession>
<dbReference type="SMART" id="SM00249">
    <property type="entry name" value="PHD"/>
    <property type="match status" value="1"/>
</dbReference>
<evidence type="ECO:0000256" key="2">
    <source>
        <dbReference type="ARBA" id="ARBA00022771"/>
    </source>
</evidence>
<feature type="compositionally biased region" description="Low complexity" evidence="5">
    <location>
        <begin position="108"/>
        <end position="117"/>
    </location>
</feature>
<keyword evidence="3" id="KW-0862">Zinc</keyword>
<dbReference type="InterPro" id="IPR001965">
    <property type="entry name" value="Znf_PHD"/>
</dbReference>
<evidence type="ECO:0000256" key="5">
    <source>
        <dbReference type="SAM" id="MobiDB-lite"/>
    </source>
</evidence>
<evidence type="ECO:0000313" key="7">
    <source>
        <dbReference type="EMBL" id="KAL3229115.1"/>
    </source>
</evidence>
<feature type="compositionally biased region" description="Acidic residues" evidence="5">
    <location>
        <begin position="301"/>
        <end position="313"/>
    </location>
</feature>
<dbReference type="InterPro" id="IPR019786">
    <property type="entry name" value="Zinc_finger_PHD-type_CS"/>
</dbReference>
<feature type="compositionally biased region" description="Basic and acidic residues" evidence="5">
    <location>
        <begin position="321"/>
        <end position="339"/>
    </location>
</feature>
<keyword evidence="2 4" id="KW-0863">Zinc-finger</keyword>
<dbReference type="PROSITE" id="PS50016">
    <property type="entry name" value="ZF_PHD_2"/>
    <property type="match status" value="1"/>
</dbReference>
<feature type="compositionally biased region" description="Basic and acidic residues" evidence="5">
    <location>
        <begin position="209"/>
        <end position="226"/>
    </location>
</feature>
<dbReference type="PANTHER" id="PTHR47793:SF1">
    <property type="entry name" value="HISTONE DEACETYLASE COMPLEX SUBUNIT CTI6"/>
    <property type="match status" value="1"/>
</dbReference>
<dbReference type="SUPFAM" id="SSF57903">
    <property type="entry name" value="FYVE/PHD zinc finger"/>
    <property type="match status" value="1"/>
</dbReference>
<gene>
    <name evidence="7" type="ORF">RNJ44_02202</name>
</gene>
<dbReference type="Proteomes" id="UP001623330">
    <property type="component" value="Unassembled WGS sequence"/>
</dbReference>
<dbReference type="PROSITE" id="PS01359">
    <property type="entry name" value="ZF_PHD_1"/>
    <property type="match status" value="1"/>
</dbReference>
<keyword evidence="1" id="KW-0479">Metal-binding</keyword>
<evidence type="ECO:0000256" key="4">
    <source>
        <dbReference type="PROSITE-ProRule" id="PRU00146"/>
    </source>
</evidence>
<evidence type="ECO:0000256" key="1">
    <source>
        <dbReference type="ARBA" id="ARBA00022723"/>
    </source>
</evidence>
<feature type="region of interest" description="Disordered" evidence="5">
    <location>
        <begin position="358"/>
        <end position="486"/>
    </location>
</feature>
<dbReference type="Gene3D" id="3.30.40.10">
    <property type="entry name" value="Zinc/RING finger domain, C3HC4 (zinc finger)"/>
    <property type="match status" value="1"/>
</dbReference>
<comment type="caution">
    <text evidence="7">The sequence shown here is derived from an EMBL/GenBank/DDBJ whole genome shotgun (WGS) entry which is preliminary data.</text>
</comment>
<feature type="compositionally biased region" description="Low complexity" evidence="5">
    <location>
        <begin position="136"/>
        <end position="146"/>
    </location>
</feature>
<feature type="region of interest" description="Disordered" evidence="5">
    <location>
        <begin position="88"/>
        <end position="339"/>
    </location>
</feature>
<feature type="compositionally biased region" description="Basic and acidic residues" evidence="5">
    <location>
        <begin position="272"/>
        <end position="298"/>
    </location>
</feature>
<feature type="compositionally biased region" description="Acidic residues" evidence="5">
    <location>
        <begin position="7"/>
        <end position="16"/>
    </location>
</feature>
<keyword evidence="8" id="KW-1185">Reference proteome</keyword>
<feature type="compositionally biased region" description="Basic and acidic residues" evidence="5">
    <location>
        <begin position="163"/>
        <end position="177"/>
    </location>
</feature>
<evidence type="ECO:0000259" key="6">
    <source>
        <dbReference type="PROSITE" id="PS50016"/>
    </source>
</evidence>
<feature type="region of interest" description="Disordered" evidence="5">
    <location>
        <begin position="1"/>
        <end position="22"/>
    </location>
</feature>
<evidence type="ECO:0000256" key="3">
    <source>
        <dbReference type="ARBA" id="ARBA00022833"/>
    </source>
</evidence>
<dbReference type="PANTHER" id="PTHR47793">
    <property type="entry name" value="HISTONE DEACETYLASE COMPLEX SUBUNIT CTI6"/>
    <property type="match status" value="1"/>
</dbReference>
<feature type="compositionally biased region" description="Basic and acidic residues" evidence="5">
    <location>
        <begin position="187"/>
        <end position="201"/>
    </location>
</feature>
<organism evidence="7 8">
    <name type="scientific">Nakaseomyces bracarensis</name>
    <dbReference type="NCBI Taxonomy" id="273131"/>
    <lineage>
        <taxon>Eukaryota</taxon>
        <taxon>Fungi</taxon>
        <taxon>Dikarya</taxon>
        <taxon>Ascomycota</taxon>
        <taxon>Saccharomycotina</taxon>
        <taxon>Saccharomycetes</taxon>
        <taxon>Saccharomycetales</taxon>
        <taxon>Saccharomycetaceae</taxon>
        <taxon>Nakaseomyces</taxon>
    </lineage>
</organism>
<feature type="compositionally biased region" description="Basic residues" evidence="5">
    <location>
        <begin position="148"/>
        <end position="162"/>
    </location>
</feature>
<sequence length="586" mass="66517">MKRDKEVEEVEEEEEGETRCICGEMEPPDDSGFFIQCEQCNVWQHGVCVGISNTADSKPPDKYWCEQCRPELHRLYYTSDTGELRSAYKPVLENKRKNRRAGRGGASGPTTSGSSSSNRRRGSSAGMDHSDEADSESSSMTTTSTSNGRKRRKTSNGGRNRKKREDDHGQLGTDHDASSVTDNTLDNEDKSLVDDSTHGVDDTEETVDDDKQKKEKEQIVEGKDGEQQVNEVEEAQAQHIDDQHGVKKENDSDGNNKEVNNELDGESIADSSIDRKESTNHGKNNENTETTDIDKNVEGEQTIDEDGDADAENSVDQTEIDDIKHAEKIEDSKKLNDRKRATLLAREEKQYQWMLEKALKESRKTSNRQDDINNEGESTHEDPKKEAQPTNESEDALIKDAEVRNSSNISINSQHQETEDIVNTTSDDTSKAKEGTPASSSEDHTKKKTQRRSQRGPARTSSRNKNPRKQQNKNEQDTNDAKGKTVEIGINKPVKPRLPPPRTTLNEMRRRIAALMEYLSRTQWELEEENRMQDELTKFVENEDFTQKVKQLFETNNENLKLMDDLTKQIIQWDSRYSNNLSIDNQ</sequence>
<feature type="compositionally biased region" description="Basic and acidic residues" evidence="5">
    <location>
        <begin position="239"/>
        <end position="260"/>
    </location>
</feature>
<evidence type="ECO:0000313" key="8">
    <source>
        <dbReference type="Proteomes" id="UP001623330"/>
    </source>
</evidence>
<name>A0ABR4NMS5_9SACH</name>
<proteinExistence type="predicted"/>
<dbReference type="CDD" id="cd15550">
    <property type="entry name" value="PHD_MLL5"/>
    <property type="match status" value="1"/>
</dbReference>
<dbReference type="EMBL" id="JBEVYD010000012">
    <property type="protein sequence ID" value="KAL3229115.1"/>
    <property type="molecule type" value="Genomic_DNA"/>
</dbReference>
<feature type="compositionally biased region" description="Basic and acidic residues" evidence="5">
    <location>
        <begin position="472"/>
        <end position="485"/>
    </location>
</feature>
<dbReference type="InterPro" id="IPR013083">
    <property type="entry name" value="Znf_RING/FYVE/PHD"/>
</dbReference>
<protein>
    <submittedName>
        <fullName evidence="7">Histone deacetylase complex subunit CTI6</fullName>
    </submittedName>
</protein>
<feature type="compositionally biased region" description="Low complexity" evidence="5">
    <location>
        <begin position="227"/>
        <end position="238"/>
    </location>
</feature>